<evidence type="ECO:0000259" key="2">
    <source>
        <dbReference type="Pfam" id="PF07514"/>
    </source>
</evidence>
<dbReference type="InterPro" id="IPR036390">
    <property type="entry name" value="WH_DNA-bd_sf"/>
</dbReference>
<reference evidence="4 5" key="1">
    <citation type="submission" date="2020-04" db="EMBL/GenBank/DDBJ databases">
        <title>Molecular characterization of pseudomonads from Agaricus bisporus reveal novel blotch 2 pathogens in Western Europe.</title>
        <authorList>
            <person name="Taparia T."/>
            <person name="Krijger M."/>
            <person name="Haynes E."/>
            <person name="Elpinstone J.G."/>
            <person name="Noble R."/>
            <person name="Van Der Wolf J."/>
        </authorList>
    </citation>
    <scope>NUCLEOTIDE SEQUENCE [LARGE SCALE GENOMIC DNA]</scope>
    <source>
        <strain evidence="4 5">IPO3738</strain>
    </source>
</reference>
<dbReference type="InterPro" id="IPR036388">
    <property type="entry name" value="WH-like_DNA-bd_sf"/>
</dbReference>
<dbReference type="Pfam" id="PF07515">
    <property type="entry name" value="TraI_2_C"/>
    <property type="match status" value="1"/>
</dbReference>
<dbReference type="RefSeq" id="WP_017127490.1">
    <property type="nucleotide sequence ID" value="NZ_JACAQE010000002.1"/>
</dbReference>
<protein>
    <submittedName>
        <fullName evidence="4">TraI domain-containing protein</fullName>
    </submittedName>
</protein>
<dbReference type="AlphaFoldDB" id="A0A7Y8CC37"/>
<dbReference type="InterPro" id="IPR011093">
    <property type="entry name" value="TraI_2_C"/>
</dbReference>
<dbReference type="EMBL" id="JACAQE010000002">
    <property type="protein sequence ID" value="NWC13900.1"/>
    <property type="molecule type" value="Genomic_DNA"/>
</dbReference>
<dbReference type="InterPro" id="IPR022391">
    <property type="entry name" value="ICE_relaxase_PFGI-1"/>
</dbReference>
<evidence type="ECO:0000256" key="1">
    <source>
        <dbReference type="SAM" id="MobiDB-lite"/>
    </source>
</evidence>
<organism evidence="4 5">
    <name type="scientific">Pseudomonas gingeri</name>
    <dbReference type="NCBI Taxonomy" id="117681"/>
    <lineage>
        <taxon>Bacteria</taxon>
        <taxon>Pseudomonadati</taxon>
        <taxon>Pseudomonadota</taxon>
        <taxon>Gammaproteobacteria</taxon>
        <taxon>Pseudomonadales</taxon>
        <taxon>Pseudomonadaceae</taxon>
        <taxon>Pseudomonas</taxon>
    </lineage>
</organism>
<dbReference type="Gene3D" id="1.10.10.10">
    <property type="entry name" value="Winged helix-like DNA-binding domain superfamily/Winged helix DNA-binding domain"/>
    <property type="match status" value="1"/>
</dbReference>
<accession>A0A7Y8CC37</accession>
<name>A0A7Y8CC37_9PSED</name>
<feature type="region of interest" description="Disordered" evidence="1">
    <location>
        <begin position="237"/>
        <end position="265"/>
    </location>
</feature>
<dbReference type="Gene3D" id="1.10.3210.40">
    <property type="match status" value="1"/>
</dbReference>
<proteinExistence type="predicted"/>
<dbReference type="Gene3D" id="2.40.10.200">
    <property type="entry name" value="STY4665 C-terminal domain-like"/>
    <property type="match status" value="1"/>
</dbReference>
<dbReference type="NCBIfam" id="TIGR03760">
    <property type="entry name" value="ICE_TraI_Pfluor"/>
    <property type="match status" value="1"/>
</dbReference>
<dbReference type="NCBIfam" id="NF041494">
    <property type="entry name" value="MobH"/>
    <property type="match status" value="1"/>
</dbReference>
<evidence type="ECO:0000313" key="4">
    <source>
        <dbReference type="EMBL" id="NWC13900.1"/>
    </source>
</evidence>
<feature type="region of interest" description="Disordered" evidence="1">
    <location>
        <begin position="403"/>
        <end position="426"/>
    </location>
</feature>
<gene>
    <name evidence="4" type="ORF">HX845_09620</name>
</gene>
<evidence type="ECO:0000313" key="5">
    <source>
        <dbReference type="Proteomes" id="UP000517547"/>
    </source>
</evidence>
<dbReference type="Proteomes" id="UP000517547">
    <property type="component" value="Unassembled WGS sequence"/>
</dbReference>
<feature type="domain" description="Putative conjugal transfer nickase/helicase TraI C-terminal" evidence="3">
    <location>
        <begin position="271"/>
        <end position="393"/>
    </location>
</feature>
<dbReference type="Pfam" id="PF07514">
    <property type="entry name" value="TraI_2"/>
    <property type="match status" value="1"/>
</dbReference>
<evidence type="ECO:0000259" key="3">
    <source>
        <dbReference type="Pfam" id="PF07515"/>
    </source>
</evidence>
<feature type="domain" description="Uncharacterised" evidence="2">
    <location>
        <begin position="23"/>
        <end position="238"/>
    </location>
</feature>
<sequence>MFWRSKSKKAATSGAISTPGHLVPKPAAELLSTPRRRQLLEHIWQRTSLSRNQFADLYLRPIERYAELVQQLPASQSRHHAYLGGMLDHGLETMAYALKIRQSHLLPVGADPQTQALQAEAWSASIAYVALLHDVGRIVVDMDVHLADGAVWHPWNGPIRREYRFRYSKAHSQMLHGAATALLYAQVLPVTILDWLSAYPEPLAALIHALSGHCEQAGILSEILVQADQASRALEQAVTPAREPGGPRPSAPPERLPRLESTDEGVSDEDLGQVFMTWLRQGVQSGAIAVNEANAKVHGVAGTALLVTPKIFQRYAREHPDVGRVAKEQGVGDWQWIQRCFERLELHRKRADGLNIWACEMQEPRRTRRLNGYLLIDPSWLFSELPQDNPCLRLKEVRPSTCDPATPQAATTPDGGCAVRSGGAAS</sequence>
<dbReference type="SUPFAM" id="SSF46785">
    <property type="entry name" value="Winged helix' DNA-binding domain"/>
    <property type="match status" value="1"/>
</dbReference>
<feature type="region of interest" description="Disordered" evidence="1">
    <location>
        <begin position="1"/>
        <end position="20"/>
    </location>
</feature>
<dbReference type="InterPro" id="IPR011119">
    <property type="entry name" value="Unchr_helicase_relaxase_TraI"/>
</dbReference>
<comment type="caution">
    <text evidence="4">The sequence shown here is derived from an EMBL/GenBank/DDBJ whole genome shotgun (WGS) entry which is preliminary data.</text>
</comment>